<dbReference type="AlphaFoldDB" id="A0A2M8LY69"/>
<dbReference type="Gene3D" id="3.10.450.50">
    <property type="match status" value="1"/>
</dbReference>
<dbReference type="EMBL" id="PGGW01000053">
    <property type="protein sequence ID" value="PJE96864.1"/>
    <property type="molecule type" value="Genomic_DNA"/>
</dbReference>
<proteinExistence type="predicted"/>
<dbReference type="SUPFAM" id="SSF54427">
    <property type="entry name" value="NTF2-like"/>
    <property type="match status" value="1"/>
</dbReference>
<sequence>MPQASYSTVVDASYEEVRVLLTDKIDRPRKYVPVTRCRILERTGDHVLREMFQPLPVPLTIRERIREIPLDDGVDVVFEHVGDDTYTGAFHNTLRRGPGGVTLEYRMDWRPRSGTDPLPDEEAARMVREGVLHMKHLAEHPVRVPGWAEEFFGLLDAADTAALGGLLTEDCRFRLGDGPETTGRAAAVAAVEAVARRYAAIRHDHVGVTVVDDRAFVSGYAEYTAHDGDTHLVPRLTELRRRGGRMSSVLAFGGDFPAGPGPR</sequence>
<evidence type="ECO:0000259" key="1">
    <source>
        <dbReference type="Pfam" id="PF12680"/>
    </source>
</evidence>
<feature type="domain" description="SnoaL-like" evidence="1">
    <location>
        <begin position="149"/>
        <end position="247"/>
    </location>
</feature>
<evidence type="ECO:0000313" key="3">
    <source>
        <dbReference type="Proteomes" id="UP000230407"/>
    </source>
</evidence>
<reference evidence="2 3" key="1">
    <citation type="submission" date="2017-11" db="EMBL/GenBank/DDBJ databases">
        <title>Streptomyces carmine sp. nov., a novel actinomycete isolated from Sophora alopecuroides in Xinjiang, China.</title>
        <authorList>
            <person name="Wang Y."/>
            <person name="Luo X."/>
            <person name="Wan C."/>
            <person name="Zhang L."/>
        </authorList>
    </citation>
    <scope>NUCLEOTIDE SEQUENCE [LARGE SCALE GENOMIC DNA]</scope>
    <source>
        <strain evidence="2 3">TRM SA0054</strain>
    </source>
</reference>
<protein>
    <recommendedName>
        <fullName evidence="1">SnoaL-like domain-containing protein</fullName>
    </recommendedName>
</protein>
<evidence type="ECO:0000313" key="2">
    <source>
        <dbReference type="EMBL" id="PJE96864.1"/>
    </source>
</evidence>
<dbReference type="Pfam" id="PF12680">
    <property type="entry name" value="SnoaL_2"/>
    <property type="match status" value="1"/>
</dbReference>
<accession>A0A2M8LY69</accession>
<name>A0A2M8LY69_9ACTN</name>
<organism evidence="2 3">
    <name type="scientific">Streptomyces carminius</name>
    <dbReference type="NCBI Taxonomy" id="2665496"/>
    <lineage>
        <taxon>Bacteria</taxon>
        <taxon>Bacillati</taxon>
        <taxon>Actinomycetota</taxon>
        <taxon>Actinomycetes</taxon>
        <taxon>Kitasatosporales</taxon>
        <taxon>Streptomycetaceae</taxon>
        <taxon>Streptomyces</taxon>
    </lineage>
</organism>
<gene>
    <name evidence="2" type="ORF">CUT44_15670</name>
</gene>
<dbReference type="SUPFAM" id="SSF55961">
    <property type="entry name" value="Bet v1-like"/>
    <property type="match status" value="1"/>
</dbReference>
<keyword evidence="3" id="KW-1185">Reference proteome</keyword>
<dbReference type="RefSeq" id="WP_100202478.1">
    <property type="nucleotide sequence ID" value="NZ_PGGW01000053.1"/>
</dbReference>
<comment type="caution">
    <text evidence="2">The sequence shown here is derived from an EMBL/GenBank/DDBJ whole genome shotgun (WGS) entry which is preliminary data.</text>
</comment>
<dbReference type="InterPro" id="IPR023393">
    <property type="entry name" value="START-like_dom_sf"/>
</dbReference>
<dbReference type="Gene3D" id="3.30.530.20">
    <property type="match status" value="1"/>
</dbReference>
<dbReference type="Proteomes" id="UP000230407">
    <property type="component" value="Unassembled WGS sequence"/>
</dbReference>
<dbReference type="InterPro" id="IPR037401">
    <property type="entry name" value="SnoaL-like"/>
</dbReference>
<dbReference type="InterPro" id="IPR032710">
    <property type="entry name" value="NTF2-like_dom_sf"/>
</dbReference>